<evidence type="ECO:0000259" key="15">
    <source>
        <dbReference type="SMART" id="SM00829"/>
    </source>
</evidence>
<dbReference type="Pfam" id="PF00107">
    <property type="entry name" value="ADH_zinc_N"/>
    <property type="match status" value="1"/>
</dbReference>
<keyword evidence="4" id="KW-0276">Fatty acid metabolism</keyword>
<keyword evidence="5" id="KW-0521">NADP</keyword>
<dbReference type="EC" id="1.3.1.104" evidence="11"/>
<dbReference type="Pfam" id="PF08240">
    <property type="entry name" value="ADH_N"/>
    <property type="match status" value="1"/>
</dbReference>
<dbReference type="Gene3D" id="3.90.180.10">
    <property type="entry name" value="Medium-chain alcohol dehydrogenases, catalytic domain"/>
    <property type="match status" value="1"/>
</dbReference>
<dbReference type="InterPro" id="IPR036291">
    <property type="entry name" value="NAD(P)-bd_dom_sf"/>
</dbReference>
<keyword evidence="8" id="KW-0443">Lipid metabolism</keyword>
<dbReference type="GeneID" id="115878570"/>
<dbReference type="Gene3D" id="3.40.50.720">
    <property type="entry name" value="NAD(P)-binding Rossmann-like Domain"/>
    <property type="match status" value="1"/>
</dbReference>
<evidence type="ECO:0000256" key="14">
    <source>
        <dbReference type="ARBA" id="ARBA00048843"/>
    </source>
</evidence>
<evidence type="ECO:0000256" key="5">
    <source>
        <dbReference type="ARBA" id="ARBA00022857"/>
    </source>
</evidence>
<keyword evidence="7" id="KW-0560">Oxidoreductase</keyword>
<dbReference type="GO" id="GO:0005739">
    <property type="term" value="C:mitochondrion"/>
    <property type="evidence" value="ECO:0007669"/>
    <property type="project" value="UniProtKB-SubCell"/>
</dbReference>
<dbReference type="SUPFAM" id="SSF51735">
    <property type="entry name" value="NAD(P)-binding Rossmann-fold domains"/>
    <property type="match status" value="1"/>
</dbReference>
<protein>
    <recommendedName>
        <fullName evidence="12">Enoyl-[acyl-carrier-protein] reductase, mitochondrial</fullName>
        <ecNumber evidence="11">1.3.1.104</ecNumber>
    </recommendedName>
    <alternativeName>
        <fullName evidence="13">2-enoyl thioester reductase</fullName>
    </alternativeName>
</protein>
<dbReference type="Proteomes" id="UP000504635">
    <property type="component" value="Unplaced"/>
</dbReference>
<dbReference type="PANTHER" id="PTHR43981">
    <property type="entry name" value="ENOYL-[ACYL-CARRIER-PROTEIN] REDUCTASE, MITOCHONDRIAL"/>
    <property type="match status" value="1"/>
</dbReference>
<proteinExistence type="inferred from homology"/>
<name>A0A6J2XJ69_SITOR</name>
<evidence type="ECO:0000256" key="13">
    <source>
        <dbReference type="ARBA" id="ARBA00042123"/>
    </source>
</evidence>
<keyword evidence="9" id="KW-0496">Mitochondrion</keyword>
<comment type="catalytic activity">
    <reaction evidence="14">
        <text>a 2,3-saturated acyl-[ACP] + NADP(+) = a (2E)-enoyl-[ACP] + NADPH + H(+)</text>
        <dbReference type="Rhea" id="RHEA:22564"/>
        <dbReference type="Rhea" id="RHEA-COMP:9925"/>
        <dbReference type="Rhea" id="RHEA-COMP:9926"/>
        <dbReference type="ChEBI" id="CHEBI:15378"/>
        <dbReference type="ChEBI" id="CHEBI:57783"/>
        <dbReference type="ChEBI" id="CHEBI:58349"/>
        <dbReference type="ChEBI" id="CHEBI:78784"/>
        <dbReference type="ChEBI" id="CHEBI:78785"/>
        <dbReference type="EC" id="1.3.1.104"/>
    </reaction>
</comment>
<dbReference type="InterPro" id="IPR013154">
    <property type="entry name" value="ADH-like_N"/>
</dbReference>
<keyword evidence="10" id="KW-0275">Fatty acid biosynthesis</keyword>
<evidence type="ECO:0000256" key="4">
    <source>
        <dbReference type="ARBA" id="ARBA00022832"/>
    </source>
</evidence>
<evidence type="ECO:0000256" key="7">
    <source>
        <dbReference type="ARBA" id="ARBA00023002"/>
    </source>
</evidence>
<sequence>MSVLYNNTLLGRTCLNVYRKAGAYQIRFKNTGAKLLYNDYGDPIKVINKETVELKKPSRNEILVKMIAAPVNPADINTIQGKYPSKPSLPAIPGNEGVGQIIELGPDVTDFTEGDHVVPIASNLGTWQTHLLVTKDQVFKVPKKLGIVEAATLTVNPCTAFRMLRDFAALKPGDTIIQNGANSACGQNVIQICRTWGIRTVNVVRDRPNIDELKNYLISLGANFVLTEEELRTTDIFKKGEIDKPRLALNCVGGKNALECLRYLQNGSPMVTYGGMSREPLSIPTSALIFKDLQFRGFWMTRWSKENASSIERFEMLAELITMMTNNDLQGPAYEFVDFNNYKEALLNTLTIKGMIGKKYILKFD</sequence>
<accession>A0A6J2XJ69</accession>
<feature type="domain" description="Enoyl reductase (ER)" evidence="15">
    <location>
        <begin position="41"/>
        <end position="361"/>
    </location>
</feature>
<keyword evidence="16" id="KW-1185">Reference proteome</keyword>
<dbReference type="FunCoup" id="A0A6J2XJ69">
    <property type="interactions" value="2099"/>
</dbReference>
<evidence type="ECO:0000256" key="3">
    <source>
        <dbReference type="ARBA" id="ARBA00022516"/>
    </source>
</evidence>
<evidence type="ECO:0000313" key="16">
    <source>
        <dbReference type="Proteomes" id="UP000504635"/>
    </source>
</evidence>
<dbReference type="OrthoDB" id="7482721at2759"/>
<keyword evidence="3" id="KW-0444">Lipid biosynthesis</keyword>
<dbReference type="FunFam" id="3.90.180.10:FF:000010">
    <property type="entry name" value="Enoyl-[acyl-carrier-protein] reductase, mitochondrial"/>
    <property type="match status" value="1"/>
</dbReference>
<evidence type="ECO:0000256" key="2">
    <source>
        <dbReference type="ARBA" id="ARBA00010371"/>
    </source>
</evidence>
<dbReference type="GO" id="GO:0006633">
    <property type="term" value="P:fatty acid biosynthetic process"/>
    <property type="evidence" value="ECO:0007669"/>
    <property type="project" value="UniProtKB-KW"/>
</dbReference>
<evidence type="ECO:0000256" key="12">
    <source>
        <dbReference type="ARBA" id="ARBA00041058"/>
    </source>
</evidence>
<dbReference type="InterPro" id="IPR020843">
    <property type="entry name" value="ER"/>
</dbReference>
<dbReference type="InterPro" id="IPR011032">
    <property type="entry name" value="GroES-like_sf"/>
</dbReference>
<dbReference type="FunFam" id="3.40.50.720:FF:000112">
    <property type="entry name" value="Enoyl-[acyl-carrier-protein] reductase 1, mitochondrial"/>
    <property type="match status" value="1"/>
</dbReference>
<dbReference type="KEGG" id="soy:115878570"/>
<keyword evidence="6" id="KW-0809">Transit peptide</keyword>
<evidence type="ECO:0000256" key="10">
    <source>
        <dbReference type="ARBA" id="ARBA00023160"/>
    </source>
</evidence>
<evidence type="ECO:0000256" key="9">
    <source>
        <dbReference type="ARBA" id="ARBA00023128"/>
    </source>
</evidence>
<dbReference type="InParanoid" id="A0A6J2XJ69"/>
<evidence type="ECO:0000256" key="6">
    <source>
        <dbReference type="ARBA" id="ARBA00022946"/>
    </source>
</evidence>
<dbReference type="CDD" id="cd08290">
    <property type="entry name" value="ETR"/>
    <property type="match status" value="1"/>
</dbReference>
<dbReference type="InterPro" id="IPR013149">
    <property type="entry name" value="ADH-like_C"/>
</dbReference>
<organism evidence="16 17">
    <name type="scientific">Sitophilus oryzae</name>
    <name type="common">Rice weevil</name>
    <name type="synonym">Curculio oryzae</name>
    <dbReference type="NCBI Taxonomy" id="7048"/>
    <lineage>
        <taxon>Eukaryota</taxon>
        <taxon>Metazoa</taxon>
        <taxon>Ecdysozoa</taxon>
        <taxon>Arthropoda</taxon>
        <taxon>Hexapoda</taxon>
        <taxon>Insecta</taxon>
        <taxon>Pterygota</taxon>
        <taxon>Neoptera</taxon>
        <taxon>Endopterygota</taxon>
        <taxon>Coleoptera</taxon>
        <taxon>Polyphaga</taxon>
        <taxon>Cucujiformia</taxon>
        <taxon>Curculionidae</taxon>
        <taxon>Dryophthorinae</taxon>
        <taxon>Sitophilus</taxon>
    </lineage>
</organism>
<evidence type="ECO:0000313" key="17">
    <source>
        <dbReference type="RefSeq" id="XP_030750960.1"/>
    </source>
</evidence>
<reference evidence="17" key="1">
    <citation type="submission" date="2025-08" db="UniProtKB">
        <authorList>
            <consortium name="RefSeq"/>
        </authorList>
    </citation>
    <scope>IDENTIFICATION</scope>
    <source>
        <tissue evidence="17">Gonads</tissue>
    </source>
</reference>
<dbReference type="RefSeq" id="XP_030750960.1">
    <property type="nucleotide sequence ID" value="XM_030895100.1"/>
</dbReference>
<dbReference type="InterPro" id="IPR051034">
    <property type="entry name" value="Mito_Enoyl-ACP_Reductase"/>
</dbReference>
<evidence type="ECO:0000256" key="1">
    <source>
        <dbReference type="ARBA" id="ARBA00004173"/>
    </source>
</evidence>
<dbReference type="PANTHER" id="PTHR43981:SF2">
    <property type="entry name" value="ENOYL-[ACYL-CARRIER-PROTEIN] REDUCTASE, MITOCHONDRIAL"/>
    <property type="match status" value="1"/>
</dbReference>
<dbReference type="SMART" id="SM00829">
    <property type="entry name" value="PKS_ER"/>
    <property type="match status" value="1"/>
</dbReference>
<gene>
    <name evidence="17" type="primary">LOC115878570</name>
</gene>
<evidence type="ECO:0000256" key="11">
    <source>
        <dbReference type="ARBA" id="ARBA00038963"/>
    </source>
</evidence>
<comment type="similarity">
    <text evidence="2">Belongs to the zinc-containing alcohol dehydrogenase family. Quinone oxidoreductase subfamily.</text>
</comment>
<evidence type="ECO:0000256" key="8">
    <source>
        <dbReference type="ARBA" id="ARBA00023098"/>
    </source>
</evidence>
<dbReference type="GO" id="GO:0141148">
    <property type="term" value="F:enoyl-[acyl-carrier-protein] reductase (NADPH) activity"/>
    <property type="evidence" value="ECO:0007669"/>
    <property type="project" value="UniProtKB-EC"/>
</dbReference>
<dbReference type="SUPFAM" id="SSF50129">
    <property type="entry name" value="GroES-like"/>
    <property type="match status" value="1"/>
</dbReference>
<dbReference type="AlphaFoldDB" id="A0A6J2XJ69"/>
<comment type="subcellular location">
    <subcellularLocation>
        <location evidence="1">Mitochondrion</location>
    </subcellularLocation>
</comment>